<dbReference type="GO" id="GO:0006886">
    <property type="term" value="P:intracellular protein transport"/>
    <property type="evidence" value="ECO:0007669"/>
    <property type="project" value="UniProtKB-UniRule"/>
</dbReference>
<dbReference type="GO" id="GO:0035091">
    <property type="term" value="F:phosphatidylinositol binding"/>
    <property type="evidence" value="ECO:0007669"/>
    <property type="project" value="EnsemblFungi"/>
</dbReference>
<sequence>MNIEIEHVQLDFIKQYIPQDILPSIISLQVCSNIFTFAIKKSNYIFVINLDKPSEINSIKLPFNSGGNAINETIIITWLNANGTRLFMKTNLAKYYVLDIPTQKTFIVKRLNKNYNIKCIQWLDDNSLLAGTSNGHIYSILFNNINDPVIKVLWKSKMPASISGVLYNGGNGNILVAIDNTLIYWKSDVFSSPIKTLQEIKPTEIKDFTYDNTNTTQFKNKFTTNNKNKFAWTTDVGIVYGNLDVDSTINSFKIYLNVELPNSDRYQIKDLILSDYHMVLLRGSLITIINQLSNKIIFEQSIDEGNNEKFLHLVKDNVSLTYWCFSNMNIYELVLSDESKSIWKLLCEENRFEEALKLGGLNTDEIQLIYYNYGKYLLESKKDPQSAALQFGKTNAQSIASIVLDFMSDIENENSFNAIQTYLITKLENSRTETNKILLSSWIIWNFNKILYEKDDPIIEKDAKTFLQKHVTSLDKETVYEITRDNHQLLLYFADLIKDYNFLMSYWISRRHWNESLKIMSTFNVSTIIYKYSTILLINAPHETIVAWMKLKGLIDPVKLIPSVLNYFTNYLKLGPNNDENFALTYLNWCIGEYPKLPKIIYNTMCYMMITTIPSINSYEDRNIMSFLDQNENRLDKDFILRLSLKLPQRIKVSIFLLKSLKLYDEAVTMSLENKLFEMAKDVINRIEDKELEEKRLKKKLWLKYCKARLSNLNGEDGAKNIINSILADSNGIIQINDILPVLNNVITIANIKDELIKNLQNHSNIMKSIATDIEKTNNLKKLISSDIKELNTRTYQIMEPGNSCKSCDKLLQNRKFLVFPCKHCFHTDCLIRLILNSNDFQLKSQIQNFQQKLSKKSDVKNKRQDLSELESILTKKCVLCSDININTIDNAIDLNNEVGINKWNKL</sequence>
<keyword evidence="3" id="KW-0863">Zinc-finger</keyword>
<dbReference type="FunCoup" id="H2AZ62">
    <property type="interactions" value="949"/>
</dbReference>
<dbReference type="GO" id="GO:0033263">
    <property type="term" value="C:CORVET complex"/>
    <property type="evidence" value="ECO:0007669"/>
    <property type="project" value="EnsemblFungi"/>
</dbReference>
<dbReference type="InParanoid" id="H2AZ62"/>
<evidence type="ECO:0000256" key="7">
    <source>
        <dbReference type="PROSITE-ProRule" id="PRU01006"/>
    </source>
</evidence>
<feature type="domain" description="Pep3/Vps18 RING C-terminal" evidence="9">
    <location>
        <begin position="800"/>
        <end position="887"/>
    </location>
</feature>
<dbReference type="Pfam" id="PF05131">
    <property type="entry name" value="Pep3_Vps18"/>
    <property type="match status" value="1"/>
</dbReference>
<dbReference type="EMBL" id="HE650828">
    <property type="protein sequence ID" value="CCF59618.1"/>
    <property type="molecule type" value="Genomic_DNA"/>
</dbReference>
<accession>H2AZ62</accession>
<dbReference type="RefSeq" id="XP_003958753.1">
    <property type="nucleotide sequence ID" value="XM_003958704.1"/>
</dbReference>
<dbReference type="GO" id="GO:0042144">
    <property type="term" value="P:vacuole fusion, non-autophagic"/>
    <property type="evidence" value="ECO:0007669"/>
    <property type="project" value="EnsemblFungi"/>
</dbReference>
<protein>
    <submittedName>
        <fullName evidence="10">Uncharacterized protein</fullName>
    </submittedName>
</protein>
<dbReference type="InterPro" id="IPR058919">
    <property type="entry name" value="Pep3/Vps18_RING_C"/>
</dbReference>
<gene>
    <name evidence="10" type="primary">KAFR0H02090</name>
    <name evidence="10" type="ORF">KAFR_0H02090</name>
</gene>
<keyword evidence="11" id="KW-1185">Reference proteome</keyword>
<dbReference type="GO" id="GO:0032889">
    <property type="term" value="P:regulation of vacuole fusion, non-autophagic"/>
    <property type="evidence" value="ECO:0007669"/>
    <property type="project" value="EnsemblFungi"/>
</dbReference>
<dbReference type="GO" id="GO:0006895">
    <property type="term" value="P:Golgi to endosome transport"/>
    <property type="evidence" value="ECO:0007669"/>
    <property type="project" value="EnsemblFungi"/>
</dbReference>
<reference evidence="10 11" key="1">
    <citation type="journal article" date="2011" name="Proc. Natl. Acad. Sci. U.S.A.">
        <title>Evolutionary erosion of yeast sex chromosomes by mating-type switching accidents.</title>
        <authorList>
            <person name="Gordon J.L."/>
            <person name="Armisen D."/>
            <person name="Proux-Wera E."/>
            <person name="Oheigeartaigh S.S."/>
            <person name="Byrne K.P."/>
            <person name="Wolfe K.H."/>
        </authorList>
    </citation>
    <scope>NUCLEOTIDE SEQUENCE [LARGE SCALE GENOMIC DNA]</scope>
    <source>
        <strain evidence="11">ATCC 22294 / BCRC 22015 / CBS 2517 / CECT 1963 / NBRC 1671 / NRRL Y-8276</strain>
    </source>
</reference>
<evidence type="ECO:0000256" key="3">
    <source>
        <dbReference type="ARBA" id="ARBA00022771"/>
    </source>
</evidence>
<dbReference type="GO" id="GO:0030897">
    <property type="term" value="C:HOPS complex"/>
    <property type="evidence" value="ECO:0007669"/>
    <property type="project" value="EnsemblFungi"/>
</dbReference>
<comment type="subcellular location">
    <subcellularLocation>
        <location evidence="6">Endomembrane system</location>
        <topology evidence="6">Peripheral membrane protein</topology>
        <orientation evidence="6">Cytoplasmic side</orientation>
    </subcellularLocation>
</comment>
<dbReference type="STRING" id="1071382.H2AZ62"/>
<feature type="repeat" description="CHCR" evidence="7">
    <location>
        <begin position="548"/>
        <end position="718"/>
    </location>
</feature>
<dbReference type="OrthoDB" id="1845386at2759"/>
<evidence type="ECO:0000256" key="1">
    <source>
        <dbReference type="ARBA" id="ARBA00010454"/>
    </source>
</evidence>
<dbReference type="KEGG" id="kaf:KAFR_0H02090"/>
<dbReference type="HOGENOM" id="CLU_003488_0_0_1"/>
<dbReference type="SUPFAM" id="SSF50969">
    <property type="entry name" value="YVTN repeat-like/Quinoprotein amine dehydrogenase"/>
    <property type="match status" value="1"/>
</dbReference>
<evidence type="ECO:0000256" key="6">
    <source>
        <dbReference type="ARBA" id="ARBA00029433"/>
    </source>
</evidence>
<dbReference type="GO" id="GO:0000329">
    <property type="term" value="C:fungal-type vacuole membrane"/>
    <property type="evidence" value="ECO:0007669"/>
    <property type="project" value="EnsemblFungi"/>
</dbReference>
<evidence type="ECO:0000313" key="11">
    <source>
        <dbReference type="Proteomes" id="UP000005220"/>
    </source>
</evidence>
<dbReference type="InterPro" id="IPR000547">
    <property type="entry name" value="Clathrin_H-chain/VPS_repeat"/>
</dbReference>
<dbReference type="CDD" id="cd16462">
    <property type="entry name" value="RING-H2_Pep3p-like"/>
    <property type="match status" value="1"/>
</dbReference>
<evidence type="ECO:0000313" key="10">
    <source>
        <dbReference type="EMBL" id="CCF59618.1"/>
    </source>
</evidence>
<dbReference type="GO" id="GO:0008270">
    <property type="term" value="F:zinc ion binding"/>
    <property type="evidence" value="ECO:0007669"/>
    <property type="project" value="UniProtKB-KW"/>
</dbReference>
<dbReference type="AlphaFoldDB" id="H2AZ62"/>
<dbReference type="Pfam" id="PF26148">
    <property type="entry name" value="VPS18_RING_C"/>
    <property type="match status" value="1"/>
</dbReference>
<dbReference type="GO" id="GO:0099022">
    <property type="term" value="P:vesicle tethering"/>
    <property type="evidence" value="ECO:0007669"/>
    <property type="project" value="EnsemblFungi"/>
</dbReference>
<dbReference type="InterPro" id="IPR007810">
    <property type="entry name" value="Pep3/Vps18_beta-prop"/>
</dbReference>
<proteinExistence type="inferred from homology"/>
<evidence type="ECO:0000259" key="9">
    <source>
        <dbReference type="Pfam" id="PF26148"/>
    </source>
</evidence>
<organism evidence="10 11">
    <name type="scientific">Kazachstania africana (strain ATCC 22294 / BCRC 22015 / CBS 2517 / CECT 1963 / NBRC 1671 / NRRL Y-8276)</name>
    <name type="common">Yeast</name>
    <name type="synonym">Kluyveromyces africanus</name>
    <dbReference type="NCBI Taxonomy" id="1071382"/>
    <lineage>
        <taxon>Eukaryota</taxon>
        <taxon>Fungi</taxon>
        <taxon>Dikarya</taxon>
        <taxon>Ascomycota</taxon>
        <taxon>Saccharomycotina</taxon>
        <taxon>Saccharomycetes</taxon>
        <taxon>Saccharomycetales</taxon>
        <taxon>Saccharomycetaceae</taxon>
        <taxon>Kazachstania</taxon>
    </lineage>
</organism>
<evidence type="ECO:0000256" key="2">
    <source>
        <dbReference type="ARBA" id="ARBA00022723"/>
    </source>
</evidence>
<comment type="similarity">
    <text evidence="1">Belongs to the VPS18 family.</text>
</comment>
<dbReference type="PANTHER" id="PTHR23323">
    <property type="entry name" value="VACUOLAR PROTEIN SORTING-ASSOCIATED PROTEIN"/>
    <property type="match status" value="1"/>
</dbReference>
<keyword evidence="5" id="KW-0472">Membrane</keyword>
<keyword evidence="2" id="KW-0479">Metal-binding</keyword>
<dbReference type="GO" id="GO:0031901">
    <property type="term" value="C:early endosome membrane"/>
    <property type="evidence" value="ECO:0007669"/>
    <property type="project" value="EnsemblFungi"/>
</dbReference>
<dbReference type="PANTHER" id="PTHR23323:SF26">
    <property type="entry name" value="VACUOLAR PROTEIN SORTING-ASSOCIATED PROTEIN 18 HOMOLOG"/>
    <property type="match status" value="1"/>
</dbReference>
<dbReference type="GO" id="GO:0030674">
    <property type="term" value="F:protein-macromolecule adaptor activity"/>
    <property type="evidence" value="ECO:0007669"/>
    <property type="project" value="EnsemblFungi"/>
</dbReference>
<dbReference type="PROSITE" id="PS50236">
    <property type="entry name" value="CHCR"/>
    <property type="match status" value="1"/>
</dbReference>
<evidence type="ECO:0000259" key="8">
    <source>
        <dbReference type="Pfam" id="PF05131"/>
    </source>
</evidence>
<dbReference type="eggNOG" id="KOG2034">
    <property type="taxonomic scope" value="Eukaryota"/>
</dbReference>
<evidence type="ECO:0000256" key="5">
    <source>
        <dbReference type="ARBA" id="ARBA00023136"/>
    </source>
</evidence>
<dbReference type="GO" id="GO:0005829">
    <property type="term" value="C:cytosol"/>
    <property type="evidence" value="ECO:0007669"/>
    <property type="project" value="GOC"/>
</dbReference>
<dbReference type="Proteomes" id="UP000005220">
    <property type="component" value="Chromosome 8"/>
</dbReference>
<dbReference type="SUPFAM" id="SSF57850">
    <property type="entry name" value="RING/U-box"/>
    <property type="match status" value="1"/>
</dbReference>
<dbReference type="GO" id="GO:0045324">
    <property type="term" value="P:late endosome to vacuole transport"/>
    <property type="evidence" value="ECO:0007669"/>
    <property type="project" value="EnsemblFungi"/>
</dbReference>
<keyword evidence="4" id="KW-0862">Zinc</keyword>
<dbReference type="GeneID" id="13887614"/>
<name>H2AZ62_KAZAF</name>
<dbReference type="InterPro" id="IPR011044">
    <property type="entry name" value="Quino_amine_DH_bsu"/>
</dbReference>
<dbReference type="GO" id="GO:0007032">
    <property type="term" value="P:endosome organization"/>
    <property type="evidence" value="ECO:0007669"/>
    <property type="project" value="TreeGrafter"/>
</dbReference>
<evidence type="ECO:0000256" key="4">
    <source>
        <dbReference type="ARBA" id="ARBA00022833"/>
    </source>
</evidence>
<feature type="domain" description="Pep3/Vps18 beta-propeller" evidence="8">
    <location>
        <begin position="1"/>
        <end position="334"/>
    </location>
</feature>
<dbReference type="GO" id="GO:0035542">
    <property type="term" value="P:regulation of SNARE complex assembly"/>
    <property type="evidence" value="ECO:0007669"/>
    <property type="project" value="EnsemblFungi"/>
</dbReference>
<dbReference type="GO" id="GO:0006904">
    <property type="term" value="P:vesicle docking involved in exocytosis"/>
    <property type="evidence" value="ECO:0007669"/>
    <property type="project" value="EnsemblFungi"/>
</dbReference>